<evidence type="ECO:0000256" key="8">
    <source>
        <dbReference type="ARBA" id="ARBA00022605"/>
    </source>
</evidence>
<comment type="catalytic activity">
    <reaction evidence="16">
        <text>O-phospho-L-serine + 2-oxoglutarate = 3-phosphooxypyruvate + L-glutamate</text>
        <dbReference type="Rhea" id="RHEA:14329"/>
        <dbReference type="ChEBI" id="CHEBI:16810"/>
        <dbReference type="ChEBI" id="CHEBI:18110"/>
        <dbReference type="ChEBI" id="CHEBI:29985"/>
        <dbReference type="ChEBI" id="CHEBI:57524"/>
        <dbReference type="EC" id="2.6.1.52"/>
    </reaction>
</comment>
<dbReference type="GO" id="GO:0019265">
    <property type="term" value="P:glycine biosynthetic process, by transamination of glyoxylate"/>
    <property type="evidence" value="ECO:0007669"/>
    <property type="project" value="TreeGrafter"/>
</dbReference>
<evidence type="ECO:0000256" key="12">
    <source>
        <dbReference type="ARBA" id="ARBA00023194"/>
    </source>
</evidence>
<evidence type="ECO:0000256" key="3">
    <source>
        <dbReference type="ARBA" id="ARBA00005099"/>
    </source>
</evidence>
<comment type="cofactor">
    <cofactor evidence="1">
        <name>pyridoxal 5'-phosphate</name>
        <dbReference type="ChEBI" id="CHEBI:597326"/>
    </cofactor>
</comment>
<dbReference type="PIRSF" id="PIRSF000525">
    <property type="entry name" value="SerC"/>
    <property type="match status" value="1"/>
</dbReference>
<dbReference type="Gene3D" id="3.40.640.10">
    <property type="entry name" value="Type I PLP-dependent aspartate aminotransferase-like (Major domain)"/>
    <property type="match status" value="1"/>
</dbReference>
<keyword evidence="11" id="KW-0664">Pyridoxine biosynthesis</keyword>
<evidence type="ECO:0000259" key="17">
    <source>
        <dbReference type="Pfam" id="PF00266"/>
    </source>
</evidence>
<dbReference type="InterPro" id="IPR015421">
    <property type="entry name" value="PyrdxlP-dep_Trfase_major"/>
</dbReference>
<name>A0A344L0E6_9PSEU</name>
<keyword evidence="12" id="KW-0045">Antibiotic biosynthesis</keyword>
<evidence type="ECO:0000256" key="14">
    <source>
        <dbReference type="ARBA" id="ARBA00031421"/>
    </source>
</evidence>
<feature type="domain" description="Aminotransferase class V" evidence="17">
    <location>
        <begin position="147"/>
        <end position="336"/>
    </location>
</feature>
<dbReference type="SUPFAM" id="SSF53383">
    <property type="entry name" value="PLP-dependent transferases"/>
    <property type="match status" value="1"/>
</dbReference>
<dbReference type="InterPro" id="IPR015422">
    <property type="entry name" value="PyrdxlP-dep_Trfase_small"/>
</dbReference>
<evidence type="ECO:0000313" key="18">
    <source>
        <dbReference type="EMBL" id="AXB41520.1"/>
    </source>
</evidence>
<protein>
    <recommendedName>
        <fullName evidence="5">phosphoserine transaminase</fullName>
        <ecNumber evidence="5">2.6.1.52</ecNumber>
    </recommendedName>
    <alternativeName>
        <fullName evidence="14">Phosphohydroxythreonine aminotransferase</fullName>
    </alternativeName>
</protein>
<dbReference type="KEGG" id="aab:A4R43_02450"/>
<evidence type="ECO:0000256" key="16">
    <source>
        <dbReference type="ARBA" id="ARBA00049007"/>
    </source>
</evidence>
<dbReference type="GO" id="GO:0006564">
    <property type="term" value="P:L-serine biosynthetic process"/>
    <property type="evidence" value="ECO:0007669"/>
    <property type="project" value="UniProtKB-KW"/>
</dbReference>
<dbReference type="UniPathway" id="UPA00135">
    <property type="reaction ID" value="UER00197"/>
</dbReference>
<comment type="function">
    <text evidence="2">Catalyzes the reversible conversion of 3-phosphohydroxypyruvate to phosphoserine and of 3-hydroxy-2-oxo-4-phosphonooxybutanoate to phosphohydroxythreonine.</text>
</comment>
<evidence type="ECO:0000256" key="10">
    <source>
        <dbReference type="ARBA" id="ARBA00022898"/>
    </source>
</evidence>
<evidence type="ECO:0000256" key="13">
    <source>
        <dbReference type="ARBA" id="ARBA00023299"/>
    </source>
</evidence>
<evidence type="ECO:0000256" key="4">
    <source>
        <dbReference type="ARBA" id="ARBA00006904"/>
    </source>
</evidence>
<reference evidence="18 19" key="1">
    <citation type="submission" date="2016-04" db="EMBL/GenBank/DDBJ databases">
        <title>Complete genome sequence and analysis of deep-sea sediment isolate, Amycolatopsis sp. WP1.</title>
        <authorList>
            <person name="Wang H."/>
            <person name="Chen S."/>
            <person name="Wu Q."/>
        </authorList>
    </citation>
    <scope>NUCLEOTIDE SEQUENCE [LARGE SCALE GENOMIC DNA]</scope>
    <source>
        <strain evidence="18 19">WP1</strain>
    </source>
</reference>
<dbReference type="GO" id="GO:0017000">
    <property type="term" value="P:antibiotic biosynthetic process"/>
    <property type="evidence" value="ECO:0007669"/>
    <property type="project" value="UniProtKB-KW"/>
</dbReference>
<keyword evidence="7 18" id="KW-0032">Aminotransferase</keyword>
<dbReference type="InterPro" id="IPR015424">
    <property type="entry name" value="PyrdxlP-dep_Trfase"/>
</dbReference>
<dbReference type="NCBIfam" id="TIGR01366">
    <property type="entry name" value="serC_3"/>
    <property type="match status" value="1"/>
</dbReference>
<dbReference type="GO" id="GO:0008615">
    <property type="term" value="P:pyridoxine biosynthetic process"/>
    <property type="evidence" value="ECO:0007669"/>
    <property type="project" value="UniProtKB-KW"/>
</dbReference>
<proteinExistence type="inferred from homology"/>
<dbReference type="PANTHER" id="PTHR21152">
    <property type="entry name" value="AMINOTRANSFERASE CLASS V"/>
    <property type="match status" value="1"/>
</dbReference>
<evidence type="ECO:0000256" key="1">
    <source>
        <dbReference type="ARBA" id="ARBA00001933"/>
    </source>
</evidence>
<evidence type="ECO:0000256" key="6">
    <source>
        <dbReference type="ARBA" id="ARBA00022490"/>
    </source>
</evidence>
<dbReference type="Pfam" id="PF00266">
    <property type="entry name" value="Aminotran_5"/>
    <property type="match status" value="1"/>
</dbReference>
<dbReference type="GO" id="GO:0008453">
    <property type="term" value="F:alanine-glyoxylate transaminase activity"/>
    <property type="evidence" value="ECO:0007669"/>
    <property type="project" value="TreeGrafter"/>
</dbReference>
<evidence type="ECO:0000256" key="2">
    <source>
        <dbReference type="ARBA" id="ARBA00003483"/>
    </source>
</evidence>
<evidence type="ECO:0000256" key="15">
    <source>
        <dbReference type="ARBA" id="ARBA00047630"/>
    </source>
</evidence>
<dbReference type="GO" id="GO:0004760">
    <property type="term" value="F:L-serine-pyruvate transaminase activity"/>
    <property type="evidence" value="ECO:0007669"/>
    <property type="project" value="TreeGrafter"/>
</dbReference>
<dbReference type="InterPro" id="IPR022278">
    <property type="entry name" value="Pser_aminoTfrase"/>
</dbReference>
<evidence type="ECO:0000256" key="9">
    <source>
        <dbReference type="ARBA" id="ARBA00022679"/>
    </source>
</evidence>
<accession>A0A344L0E6</accession>
<dbReference type="PANTHER" id="PTHR21152:SF40">
    <property type="entry name" value="ALANINE--GLYOXYLATE AMINOTRANSFERASE"/>
    <property type="match status" value="1"/>
</dbReference>
<evidence type="ECO:0000256" key="5">
    <source>
        <dbReference type="ARBA" id="ARBA00013030"/>
    </source>
</evidence>
<gene>
    <name evidence="18" type="ORF">A4R43_02450</name>
</gene>
<dbReference type="RefSeq" id="WP_236808729.1">
    <property type="nucleotide sequence ID" value="NZ_CP015163.1"/>
</dbReference>
<keyword evidence="13" id="KW-0718">Serine biosynthesis</keyword>
<dbReference type="EC" id="2.6.1.52" evidence="5"/>
<sequence>MVVTGESEFSIPDALLPADGRFGCGPAKVRPEQVSALARRAADFLGTSCRRGAVRGLVGRIRTGLAELFALPEGYQVVLGNGGATAFWNIATYGLIRERAQHLSFGEFSARFASVDRHTPWLAEPSVLECAAGRYPEPRAERGVDAYALTHNETSTGVVMPVRRVPGADDDALVLVDGTSAAGGLPVVPEEFDVYYFAPQKCFGADGGLWVALMSPAAVARAERLVADGRYVPEFFSLPVAIEHSARDLVFNTPSVSGLFLFAEQIEWLLGIGGLDAAASRARKSASVLYGWAEAARWAAPFVAEPGCRSPLVATIEFAPHIDAARLVAGLRAHGIVDLEPHRKFGHNQVRVGLFPAIETADVEALVACVEHAVEQLGRAAGRGRRSDV</sequence>
<dbReference type="GO" id="GO:0004648">
    <property type="term" value="F:O-phospho-L-serine:2-oxoglutarate aminotransferase activity"/>
    <property type="evidence" value="ECO:0007669"/>
    <property type="project" value="UniProtKB-EC"/>
</dbReference>
<comment type="similarity">
    <text evidence="4">Belongs to the class-V pyridoxal-phosphate-dependent aminotransferase family. SerC subfamily.</text>
</comment>
<dbReference type="AlphaFoldDB" id="A0A344L0E6"/>
<dbReference type="Proteomes" id="UP000250434">
    <property type="component" value="Chromosome"/>
</dbReference>
<keyword evidence="8" id="KW-0028">Amino-acid biosynthesis</keyword>
<dbReference type="Gene3D" id="3.90.1150.10">
    <property type="entry name" value="Aspartate Aminotransferase, domain 1"/>
    <property type="match status" value="1"/>
</dbReference>
<dbReference type="EMBL" id="CP015163">
    <property type="protein sequence ID" value="AXB41520.1"/>
    <property type="molecule type" value="Genomic_DNA"/>
</dbReference>
<keyword evidence="6" id="KW-0963">Cytoplasm</keyword>
<dbReference type="InterPro" id="IPR006272">
    <property type="entry name" value="Pser_aminoTfrase_mycobac"/>
</dbReference>
<evidence type="ECO:0000313" key="19">
    <source>
        <dbReference type="Proteomes" id="UP000250434"/>
    </source>
</evidence>
<evidence type="ECO:0000256" key="7">
    <source>
        <dbReference type="ARBA" id="ARBA00022576"/>
    </source>
</evidence>
<evidence type="ECO:0000256" key="11">
    <source>
        <dbReference type="ARBA" id="ARBA00023096"/>
    </source>
</evidence>
<dbReference type="InterPro" id="IPR000192">
    <property type="entry name" value="Aminotrans_V_dom"/>
</dbReference>
<keyword evidence="10" id="KW-0663">Pyridoxal phosphate</keyword>
<comment type="pathway">
    <text evidence="3">Amino-acid biosynthesis; L-serine biosynthesis; L-serine from 3-phospho-D-glycerate: step 2/3.</text>
</comment>
<organism evidence="18 19">
    <name type="scientific">Amycolatopsis albispora</name>
    <dbReference type="NCBI Taxonomy" id="1804986"/>
    <lineage>
        <taxon>Bacteria</taxon>
        <taxon>Bacillati</taxon>
        <taxon>Actinomycetota</taxon>
        <taxon>Actinomycetes</taxon>
        <taxon>Pseudonocardiales</taxon>
        <taxon>Pseudonocardiaceae</taxon>
        <taxon>Amycolatopsis</taxon>
    </lineage>
</organism>
<keyword evidence="19" id="KW-1185">Reference proteome</keyword>
<keyword evidence="9 18" id="KW-0808">Transferase</keyword>
<comment type="catalytic activity">
    <reaction evidence="15">
        <text>4-(phosphooxy)-L-threonine + 2-oxoglutarate = (R)-3-hydroxy-2-oxo-4-phosphooxybutanoate + L-glutamate</text>
        <dbReference type="Rhea" id="RHEA:16573"/>
        <dbReference type="ChEBI" id="CHEBI:16810"/>
        <dbReference type="ChEBI" id="CHEBI:29985"/>
        <dbReference type="ChEBI" id="CHEBI:58452"/>
        <dbReference type="ChEBI" id="CHEBI:58538"/>
        <dbReference type="EC" id="2.6.1.52"/>
    </reaction>
</comment>